<feature type="region of interest" description="Disordered" evidence="1">
    <location>
        <begin position="81"/>
        <end position="100"/>
    </location>
</feature>
<proteinExistence type="predicted"/>
<name>A0A8S0Q0T8_OLEEU</name>
<dbReference type="Gramene" id="OE9A077194T1">
    <property type="protein sequence ID" value="OE9A077194C1"/>
    <property type="gene ID" value="OE9A077194"/>
</dbReference>
<dbReference type="EMBL" id="CACTIH010000499">
    <property type="protein sequence ID" value="CAA2961113.1"/>
    <property type="molecule type" value="Genomic_DNA"/>
</dbReference>
<gene>
    <name evidence="2" type="ORF">OLEA9_A077194</name>
</gene>
<accession>A0A8S0Q0T8</accession>
<dbReference type="AlphaFoldDB" id="A0A8S0Q0T8"/>
<feature type="region of interest" description="Disordered" evidence="1">
    <location>
        <begin position="54"/>
        <end position="74"/>
    </location>
</feature>
<evidence type="ECO:0000313" key="3">
    <source>
        <dbReference type="Proteomes" id="UP000594638"/>
    </source>
</evidence>
<dbReference type="Proteomes" id="UP000594638">
    <property type="component" value="Unassembled WGS sequence"/>
</dbReference>
<organism evidence="2 3">
    <name type="scientific">Olea europaea subsp. europaea</name>
    <dbReference type="NCBI Taxonomy" id="158383"/>
    <lineage>
        <taxon>Eukaryota</taxon>
        <taxon>Viridiplantae</taxon>
        <taxon>Streptophyta</taxon>
        <taxon>Embryophyta</taxon>
        <taxon>Tracheophyta</taxon>
        <taxon>Spermatophyta</taxon>
        <taxon>Magnoliopsida</taxon>
        <taxon>eudicotyledons</taxon>
        <taxon>Gunneridae</taxon>
        <taxon>Pentapetalae</taxon>
        <taxon>asterids</taxon>
        <taxon>lamiids</taxon>
        <taxon>Lamiales</taxon>
        <taxon>Oleaceae</taxon>
        <taxon>Oleeae</taxon>
        <taxon>Olea</taxon>
    </lineage>
</organism>
<feature type="non-terminal residue" evidence="2">
    <location>
        <position position="100"/>
    </location>
</feature>
<feature type="compositionally biased region" description="Low complexity" evidence="1">
    <location>
        <begin position="87"/>
        <end position="100"/>
    </location>
</feature>
<comment type="caution">
    <text evidence="2">The sequence shown here is derived from an EMBL/GenBank/DDBJ whole genome shotgun (WGS) entry which is preliminary data.</text>
</comment>
<evidence type="ECO:0000313" key="2">
    <source>
        <dbReference type="EMBL" id="CAA2961113.1"/>
    </source>
</evidence>
<feature type="compositionally biased region" description="Polar residues" evidence="1">
    <location>
        <begin position="55"/>
        <end position="67"/>
    </location>
</feature>
<evidence type="ECO:0000256" key="1">
    <source>
        <dbReference type="SAM" id="MobiDB-lite"/>
    </source>
</evidence>
<keyword evidence="3" id="KW-1185">Reference proteome</keyword>
<protein>
    <submittedName>
        <fullName evidence="2">Uncharacterized protein</fullName>
    </submittedName>
</protein>
<sequence length="100" mass="11003">MTTPIPLPALDHETTSLTPLTTTESMHHLSDIITSDHSIDTDSAPLISNLLDTFPTDQPHTIPTQRPSRARKLPSYFRDFHVDLPENNRASPASSNNASS</sequence>
<reference evidence="2 3" key="1">
    <citation type="submission" date="2019-12" db="EMBL/GenBank/DDBJ databases">
        <authorList>
            <person name="Alioto T."/>
            <person name="Alioto T."/>
            <person name="Gomez Garrido J."/>
        </authorList>
    </citation>
    <scope>NUCLEOTIDE SEQUENCE [LARGE SCALE GENOMIC DNA]</scope>
</reference>